<name>A0ABD3QY69_9STRA</name>
<keyword evidence="1" id="KW-0812">Transmembrane</keyword>
<accession>A0ABD3QY69</accession>
<evidence type="ECO:0000313" key="3">
    <source>
        <dbReference type="Proteomes" id="UP001516023"/>
    </source>
</evidence>
<keyword evidence="3" id="KW-1185">Reference proteome</keyword>
<dbReference type="PANTHER" id="PTHR13593:SF140">
    <property type="entry name" value="PLC-LIKE PHOSPHODIESTERASE"/>
    <property type="match status" value="1"/>
</dbReference>
<dbReference type="PANTHER" id="PTHR13593">
    <property type="match status" value="1"/>
</dbReference>
<evidence type="ECO:0000256" key="1">
    <source>
        <dbReference type="SAM" id="Phobius"/>
    </source>
</evidence>
<feature type="transmembrane region" description="Helical" evidence="1">
    <location>
        <begin position="12"/>
        <end position="32"/>
    </location>
</feature>
<keyword evidence="1" id="KW-1133">Transmembrane helix</keyword>
<proteinExistence type="predicted"/>
<gene>
    <name evidence="2" type="ORF">HJC23_008999</name>
</gene>
<evidence type="ECO:0000313" key="2">
    <source>
        <dbReference type="EMBL" id="KAL3805292.1"/>
    </source>
</evidence>
<dbReference type="Proteomes" id="UP001516023">
    <property type="component" value="Unassembled WGS sequence"/>
</dbReference>
<keyword evidence="1" id="KW-0472">Membrane</keyword>
<sequence length="368" mass="41090">MIHFMPSFKKIIVGAAFVAVSGIIAVVLWRYGPWLNSSTEPTSDGNVSSKNLFTNSTCQTCCNGLESNCDLPVNQVLFPAVHNAHSSYEDNFIGASNNLPFEEALIAGYRAIQLTSCACEGGVLLSNYLLEQDEEWGLADSNLGFCNSYCGKGVRDPKEVLTTIKSFLDSNRREVMIIYFSVEEDSLNDLRIALQHSGLEKFVYRPNEKYVDWPTMQSLIESDTRLLLFANGEGMRSCYADDCADGVLYTPDHFVFTAQYDTTSCEASVSGDNLAEFFVMNHYETNKINWPSESNARELNSFSVLQKRLHGCKGRKLPSIIAVDFWDVGDVVEFVMEENKRRGGIESTLDQDFGFNMTKVEKSGNVRG</sequence>
<dbReference type="Gene3D" id="3.20.20.190">
    <property type="entry name" value="Phosphatidylinositol (PI) phosphodiesterase"/>
    <property type="match status" value="1"/>
</dbReference>
<dbReference type="SUPFAM" id="SSF51695">
    <property type="entry name" value="PLC-like phosphodiesterases"/>
    <property type="match status" value="1"/>
</dbReference>
<dbReference type="InterPro" id="IPR017946">
    <property type="entry name" value="PLC-like_Pdiesterase_TIM-brl"/>
</dbReference>
<dbReference type="AlphaFoldDB" id="A0ABD3QY69"/>
<organism evidence="2 3">
    <name type="scientific">Cyclotella cryptica</name>
    <dbReference type="NCBI Taxonomy" id="29204"/>
    <lineage>
        <taxon>Eukaryota</taxon>
        <taxon>Sar</taxon>
        <taxon>Stramenopiles</taxon>
        <taxon>Ochrophyta</taxon>
        <taxon>Bacillariophyta</taxon>
        <taxon>Coscinodiscophyceae</taxon>
        <taxon>Thalassiosirophycidae</taxon>
        <taxon>Stephanodiscales</taxon>
        <taxon>Stephanodiscaceae</taxon>
        <taxon>Cyclotella</taxon>
    </lineage>
</organism>
<reference evidence="2 3" key="1">
    <citation type="journal article" date="2020" name="G3 (Bethesda)">
        <title>Improved Reference Genome for Cyclotella cryptica CCMP332, a Model for Cell Wall Morphogenesis, Salinity Adaptation, and Lipid Production in Diatoms (Bacillariophyta).</title>
        <authorList>
            <person name="Roberts W.R."/>
            <person name="Downey K.M."/>
            <person name="Ruck E.C."/>
            <person name="Traller J.C."/>
            <person name="Alverson A.J."/>
        </authorList>
    </citation>
    <scope>NUCLEOTIDE SEQUENCE [LARGE SCALE GENOMIC DNA]</scope>
    <source>
        <strain evidence="2 3">CCMP332</strain>
    </source>
</reference>
<comment type="caution">
    <text evidence="2">The sequence shown here is derived from an EMBL/GenBank/DDBJ whole genome shotgun (WGS) entry which is preliminary data.</text>
</comment>
<protein>
    <recommendedName>
        <fullName evidence="4">PI-PLC X domain-containing protein</fullName>
    </recommendedName>
</protein>
<dbReference type="EMBL" id="JABMIG020000003">
    <property type="protein sequence ID" value="KAL3805292.1"/>
    <property type="molecule type" value="Genomic_DNA"/>
</dbReference>
<evidence type="ECO:0008006" key="4">
    <source>
        <dbReference type="Google" id="ProtNLM"/>
    </source>
</evidence>
<dbReference type="Pfam" id="PF26146">
    <property type="entry name" value="PI-PLC_X"/>
    <property type="match status" value="1"/>
</dbReference>
<dbReference type="InterPro" id="IPR051057">
    <property type="entry name" value="PI-PLC_domain"/>
</dbReference>